<dbReference type="RefSeq" id="WP_380672568.1">
    <property type="nucleotide sequence ID" value="NZ_JBHTCJ010000017.1"/>
</dbReference>
<comment type="caution">
    <text evidence="3">The sequence shown here is derived from an EMBL/GenBank/DDBJ whole genome shotgun (WGS) entry which is preliminary data.</text>
</comment>
<feature type="region of interest" description="Disordered" evidence="1">
    <location>
        <begin position="1"/>
        <end position="41"/>
    </location>
</feature>
<proteinExistence type="predicted"/>
<reference evidence="4" key="1">
    <citation type="journal article" date="2019" name="Int. J. Syst. Evol. Microbiol.">
        <title>The Global Catalogue of Microorganisms (GCM) 10K type strain sequencing project: providing services to taxonomists for standard genome sequencing and annotation.</title>
        <authorList>
            <consortium name="The Broad Institute Genomics Platform"/>
            <consortium name="The Broad Institute Genome Sequencing Center for Infectious Disease"/>
            <person name="Wu L."/>
            <person name="Ma J."/>
        </authorList>
    </citation>
    <scope>NUCLEOTIDE SEQUENCE [LARGE SCALE GENOMIC DNA]</scope>
    <source>
        <strain evidence="4">WLHS5</strain>
    </source>
</reference>
<name>A0ABW2LSW5_9PSEU</name>
<protein>
    <submittedName>
        <fullName evidence="3">Uncharacterized protein</fullName>
    </submittedName>
</protein>
<keyword evidence="2" id="KW-1133">Transmembrane helix</keyword>
<feature type="compositionally biased region" description="Basic and acidic residues" evidence="1">
    <location>
        <begin position="26"/>
        <end position="41"/>
    </location>
</feature>
<dbReference type="Proteomes" id="UP001596504">
    <property type="component" value="Unassembled WGS sequence"/>
</dbReference>
<evidence type="ECO:0000313" key="3">
    <source>
        <dbReference type="EMBL" id="MFC7344615.1"/>
    </source>
</evidence>
<feature type="transmembrane region" description="Helical" evidence="2">
    <location>
        <begin position="123"/>
        <end position="144"/>
    </location>
</feature>
<evidence type="ECO:0000256" key="1">
    <source>
        <dbReference type="SAM" id="MobiDB-lite"/>
    </source>
</evidence>
<gene>
    <name evidence="3" type="ORF">ACFQRI_24675</name>
</gene>
<accession>A0ABW2LSW5</accession>
<keyword evidence="2" id="KW-0472">Membrane</keyword>
<dbReference type="EMBL" id="JBHTCJ010000017">
    <property type="protein sequence ID" value="MFC7344615.1"/>
    <property type="molecule type" value="Genomic_DNA"/>
</dbReference>
<keyword evidence="4" id="KW-1185">Reference proteome</keyword>
<evidence type="ECO:0000313" key="4">
    <source>
        <dbReference type="Proteomes" id="UP001596504"/>
    </source>
</evidence>
<keyword evidence="2" id="KW-0812">Transmembrane</keyword>
<sequence>MPDDAATATEPQAEPVGEELTVDLDAGERPEKAGPDTRPDPMELAKQLWQVVIEDFKTWPQAVRSPAEMTKHANEGEYTTVKQGHPSLLRKINKTWTAIMKWPTALALIIVGSWQSAARFLVFWPTVLVVMTGLAHVPLIGALVPDSLNIAAWLGM</sequence>
<evidence type="ECO:0000256" key="2">
    <source>
        <dbReference type="SAM" id="Phobius"/>
    </source>
</evidence>
<organism evidence="3 4">
    <name type="scientific">Saccharopolyspora griseoalba</name>
    <dbReference type="NCBI Taxonomy" id="1431848"/>
    <lineage>
        <taxon>Bacteria</taxon>
        <taxon>Bacillati</taxon>
        <taxon>Actinomycetota</taxon>
        <taxon>Actinomycetes</taxon>
        <taxon>Pseudonocardiales</taxon>
        <taxon>Pseudonocardiaceae</taxon>
        <taxon>Saccharopolyspora</taxon>
    </lineage>
</organism>